<dbReference type="InterPro" id="IPR019335">
    <property type="entry name" value="COG7"/>
</dbReference>
<protein>
    <recommendedName>
        <fullName evidence="3">Conserved oligomeric Golgi complex subunit 7</fullName>
    </recommendedName>
    <alternativeName>
        <fullName evidence="8">Component of oligomeric Golgi complex 7</fullName>
    </alternativeName>
</protein>
<comment type="similarity">
    <text evidence="2">Belongs to the COG7 family.</text>
</comment>
<keyword evidence="11" id="KW-1185">Reference proteome</keyword>
<dbReference type="OrthoDB" id="249612at2759"/>
<feature type="compositionally biased region" description="Polar residues" evidence="9">
    <location>
        <begin position="371"/>
        <end position="386"/>
    </location>
</feature>
<dbReference type="PANTHER" id="PTHR21443">
    <property type="entry name" value="CONSERVED OLIGOMERIC GOLGI COMPLEX COMPONENT 7"/>
    <property type="match status" value="1"/>
</dbReference>
<keyword evidence="4" id="KW-0813">Transport</keyword>
<comment type="subcellular location">
    <subcellularLocation>
        <location evidence="1">Golgi apparatus membrane</location>
        <topology evidence="1">Peripheral membrane protein</topology>
    </subcellularLocation>
</comment>
<dbReference type="Pfam" id="PF10191">
    <property type="entry name" value="COG7"/>
    <property type="match status" value="2"/>
</dbReference>
<dbReference type="GO" id="GO:0006890">
    <property type="term" value="P:retrograde vesicle-mediated transport, Golgi to endoplasmic reticulum"/>
    <property type="evidence" value="ECO:0007669"/>
    <property type="project" value="TreeGrafter"/>
</dbReference>
<accession>A0A4Y9YPN5</accession>
<evidence type="ECO:0000256" key="7">
    <source>
        <dbReference type="ARBA" id="ARBA00023136"/>
    </source>
</evidence>
<dbReference type="PANTHER" id="PTHR21443:SF0">
    <property type="entry name" value="CONSERVED OLIGOMERIC GOLGI COMPLEX SUBUNIT 7"/>
    <property type="match status" value="1"/>
</dbReference>
<dbReference type="GO" id="GO:0007030">
    <property type="term" value="P:Golgi organization"/>
    <property type="evidence" value="ECO:0007669"/>
    <property type="project" value="TreeGrafter"/>
</dbReference>
<name>A0A4Y9YPN5_9AGAM</name>
<reference evidence="10 11" key="1">
    <citation type="submission" date="2019-02" db="EMBL/GenBank/DDBJ databases">
        <title>Genome sequencing of the rare red list fungi Dentipellis fragilis.</title>
        <authorList>
            <person name="Buettner E."/>
            <person name="Kellner H."/>
        </authorList>
    </citation>
    <scope>NUCLEOTIDE SEQUENCE [LARGE SCALE GENOMIC DNA]</scope>
    <source>
        <strain evidence="10 11">DSM 105465</strain>
    </source>
</reference>
<dbReference type="Proteomes" id="UP000298327">
    <property type="component" value="Unassembled WGS sequence"/>
</dbReference>
<feature type="compositionally biased region" description="Polar residues" evidence="9">
    <location>
        <begin position="761"/>
        <end position="772"/>
    </location>
</feature>
<dbReference type="EMBL" id="SEOQ01000403">
    <property type="protein sequence ID" value="TFY63683.1"/>
    <property type="molecule type" value="Genomic_DNA"/>
</dbReference>
<keyword evidence="6" id="KW-0333">Golgi apparatus</keyword>
<dbReference type="STRING" id="205917.A0A4Y9YPN5"/>
<evidence type="ECO:0000256" key="6">
    <source>
        <dbReference type="ARBA" id="ARBA00023034"/>
    </source>
</evidence>
<gene>
    <name evidence="10" type="ORF">EVG20_g6212</name>
</gene>
<evidence type="ECO:0000313" key="11">
    <source>
        <dbReference type="Proteomes" id="UP000298327"/>
    </source>
</evidence>
<organism evidence="10 11">
    <name type="scientific">Dentipellis fragilis</name>
    <dbReference type="NCBI Taxonomy" id="205917"/>
    <lineage>
        <taxon>Eukaryota</taxon>
        <taxon>Fungi</taxon>
        <taxon>Dikarya</taxon>
        <taxon>Basidiomycota</taxon>
        <taxon>Agaricomycotina</taxon>
        <taxon>Agaricomycetes</taxon>
        <taxon>Russulales</taxon>
        <taxon>Hericiaceae</taxon>
        <taxon>Dentipellis</taxon>
    </lineage>
</organism>
<feature type="region of interest" description="Disordered" evidence="9">
    <location>
        <begin position="761"/>
        <end position="785"/>
    </location>
</feature>
<keyword evidence="7" id="KW-0472">Membrane</keyword>
<evidence type="ECO:0000256" key="9">
    <source>
        <dbReference type="SAM" id="MobiDB-lite"/>
    </source>
</evidence>
<dbReference type="GO" id="GO:0017119">
    <property type="term" value="C:Golgi transport complex"/>
    <property type="evidence" value="ECO:0007669"/>
    <property type="project" value="InterPro"/>
</dbReference>
<evidence type="ECO:0000256" key="8">
    <source>
        <dbReference type="ARBA" id="ARBA00031345"/>
    </source>
</evidence>
<proteinExistence type="inferred from homology"/>
<evidence type="ECO:0000256" key="4">
    <source>
        <dbReference type="ARBA" id="ARBA00022448"/>
    </source>
</evidence>
<evidence type="ECO:0000256" key="5">
    <source>
        <dbReference type="ARBA" id="ARBA00022927"/>
    </source>
</evidence>
<feature type="region of interest" description="Disordered" evidence="9">
    <location>
        <begin position="371"/>
        <end position="408"/>
    </location>
</feature>
<sequence>MSVLSPAAEEPQSLPANFLDDLGSLESREDVVSWLNGVLSMADDASPILDLNSLDKHVSRVVASLDVASEDVSSQLERLIDDISRSASRLSYDLHFMRDGALSLQVALNALDVRNNSSQSAETSQALDKLHSLDIIKTHMETARDVLQEAESWSTLESEIASLLSEQSYEKAAEKLSEANKSMVVFQNTSDYEHRRALMVSLQNQLEASLSSALIAAINSQDVAVCRNYYTIFHNIQRDSEFRTYYYGSRRSGLVTMWQEASLSDDGDSPSSPSVPTGKFSVFLSDFFSSFLTNVSSERTSISAIFPDPQQTLSTFVTTTMEALQPMFSERLSAISHHYGSSALLELIATFKATEQFAVSADKILERTEHSSALATSPPEGNSSENASLSRSHSRRRSHRLSMSASRRMGAQGVAGLMAKSGGSGLDWDQPLFEPFLEYQVEYGTLEKRLLDKQLSDLLSTEETTSDHARRLRERSLDVLSLGEESLARVLAFTHGYGIVGLVHALDEFFEGFLESSKARLSDQSSSTARPLSASTSGDDLADLDYTLEDWNQIQMWLHLLESLRTVLERVTIFEAKLRSVIYQVAGTLRSPQADLTAAYIPGTRLEEILKDVEPDSRPPSHDSIARSLPKSTRPPLTTLLVRSHAAVNAFAVTVQKTLQDAMLAPLRKHLAQYASSSLWTASKDARQKRSRAGATSDIQVPMFSLSPSEMMQHVAEGLLNLPRLFEVYAADDVLAFSVDTLPFIDNELLQALLEQTADAQATHSRRQSMSVKSAPPQQPTPGFTPEDIASIWLSSLGRSLLSHFTSSILPSIRSLSTDGAAQLGSDLSYLSNIIGALNVQSEELEKWKEYVALDDEDGRKHVSEVDPGNSVFAQVARMRRWIFNGPL</sequence>
<dbReference type="GO" id="GO:0000139">
    <property type="term" value="C:Golgi membrane"/>
    <property type="evidence" value="ECO:0007669"/>
    <property type="project" value="UniProtKB-SubCell"/>
</dbReference>
<evidence type="ECO:0000256" key="2">
    <source>
        <dbReference type="ARBA" id="ARBA00005831"/>
    </source>
</evidence>
<evidence type="ECO:0000256" key="1">
    <source>
        <dbReference type="ARBA" id="ARBA00004395"/>
    </source>
</evidence>
<dbReference type="GO" id="GO:0006886">
    <property type="term" value="P:intracellular protein transport"/>
    <property type="evidence" value="ECO:0007669"/>
    <property type="project" value="InterPro"/>
</dbReference>
<evidence type="ECO:0000256" key="3">
    <source>
        <dbReference type="ARBA" id="ARBA00020984"/>
    </source>
</evidence>
<dbReference type="AlphaFoldDB" id="A0A4Y9YPN5"/>
<evidence type="ECO:0000313" key="10">
    <source>
        <dbReference type="EMBL" id="TFY63683.1"/>
    </source>
</evidence>
<keyword evidence="5" id="KW-0653">Protein transport</keyword>
<comment type="caution">
    <text evidence="10">The sequence shown here is derived from an EMBL/GenBank/DDBJ whole genome shotgun (WGS) entry which is preliminary data.</text>
</comment>